<evidence type="ECO:0000313" key="1">
    <source>
        <dbReference type="EMBL" id="KAJ7015732.1"/>
    </source>
</evidence>
<dbReference type="Proteomes" id="UP001218188">
    <property type="component" value="Unassembled WGS sequence"/>
</dbReference>
<sequence>QFSDVAHPQYLTHRQILRATHFIPVVLGPKFHRSDRTDAERELWAQDVVVLFKPWRVPADLKSQDQSWLEVASVLIGGLLPWHRRVIQNMNVLTECRDAR</sequence>
<reference evidence="1" key="1">
    <citation type="submission" date="2023-03" db="EMBL/GenBank/DDBJ databases">
        <title>Massive genome expansion in bonnet fungi (Mycena s.s.) driven by repeated elements and novel gene families across ecological guilds.</title>
        <authorList>
            <consortium name="Lawrence Berkeley National Laboratory"/>
            <person name="Harder C.B."/>
            <person name="Miyauchi S."/>
            <person name="Viragh M."/>
            <person name="Kuo A."/>
            <person name="Thoen E."/>
            <person name="Andreopoulos B."/>
            <person name="Lu D."/>
            <person name="Skrede I."/>
            <person name="Drula E."/>
            <person name="Henrissat B."/>
            <person name="Morin E."/>
            <person name="Kohler A."/>
            <person name="Barry K."/>
            <person name="LaButti K."/>
            <person name="Morin E."/>
            <person name="Salamov A."/>
            <person name="Lipzen A."/>
            <person name="Mereny Z."/>
            <person name="Hegedus B."/>
            <person name="Baldrian P."/>
            <person name="Stursova M."/>
            <person name="Weitz H."/>
            <person name="Taylor A."/>
            <person name="Grigoriev I.V."/>
            <person name="Nagy L.G."/>
            <person name="Martin F."/>
            <person name="Kauserud H."/>
        </authorList>
    </citation>
    <scope>NUCLEOTIDE SEQUENCE</scope>
    <source>
        <strain evidence="1">CBHHK200</strain>
    </source>
</reference>
<feature type="non-terminal residue" evidence="1">
    <location>
        <position position="100"/>
    </location>
</feature>
<name>A0AAD6RYM7_9AGAR</name>
<dbReference type="EMBL" id="JARJCM010000935">
    <property type="protein sequence ID" value="KAJ7015732.1"/>
    <property type="molecule type" value="Genomic_DNA"/>
</dbReference>
<dbReference type="AlphaFoldDB" id="A0AAD6RYM7"/>
<evidence type="ECO:0000313" key="2">
    <source>
        <dbReference type="Proteomes" id="UP001218188"/>
    </source>
</evidence>
<proteinExistence type="predicted"/>
<keyword evidence="2" id="KW-1185">Reference proteome</keyword>
<gene>
    <name evidence="1" type="ORF">C8F04DRAFT_901505</name>
</gene>
<comment type="caution">
    <text evidence="1">The sequence shown here is derived from an EMBL/GenBank/DDBJ whole genome shotgun (WGS) entry which is preliminary data.</text>
</comment>
<organism evidence="1 2">
    <name type="scientific">Mycena alexandri</name>
    <dbReference type="NCBI Taxonomy" id="1745969"/>
    <lineage>
        <taxon>Eukaryota</taxon>
        <taxon>Fungi</taxon>
        <taxon>Dikarya</taxon>
        <taxon>Basidiomycota</taxon>
        <taxon>Agaricomycotina</taxon>
        <taxon>Agaricomycetes</taxon>
        <taxon>Agaricomycetidae</taxon>
        <taxon>Agaricales</taxon>
        <taxon>Marasmiineae</taxon>
        <taxon>Mycenaceae</taxon>
        <taxon>Mycena</taxon>
    </lineage>
</organism>
<accession>A0AAD6RYM7</accession>
<protein>
    <submittedName>
        <fullName evidence="1">Uncharacterized protein</fullName>
    </submittedName>
</protein>
<feature type="non-terminal residue" evidence="1">
    <location>
        <position position="1"/>
    </location>
</feature>